<keyword evidence="4" id="KW-0808">Transferase</keyword>
<dbReference type="EC" id="2.3.2.26" evidence="3"/>
<dbReference type="Pfam" id="PF00632">
    <property type="entry name" value="HECT"/>
    <property type="match status" value="1"/>
</dbReference>
<evidence type="ECO:0000256" key="6">
    <source>
        <dbReference type="PROSITE-ProRule" id="PRU00104"/>
    </source>
</evidence>
<feature type="region of interest" description="Disordered" evidence="7">
    <location>
        <begin position="1"/>
        <end position="62"/>
    </location>
</feature>
<organism evidence="9 10">
    <name type="scientific">Vombatus ursinus</name>
    <name type="common">Common wombat</name>
    <dbReference type="NCBI Taxonomy" id="29139"/>
    <lineage>
        <taxon>Eukaryota</taxon>
        <taxon>Metazoa</taxon>
        <taxon>Chordata</taxon>
        <taxon>Craniata</taxon>
        <taxon>Vertebrata</taxon>
        <taxon>Euteleostomi</taxon>
        <taxon>Mammalia</taxon>
        <taxon>Metatheria</taxon>
        <taxon>Diprotodontia</taxon>
        <taxon>Vombatidae</taxon>
        <taxon>Vombatus</taxon>
    </lineage>
</organism>
<feature type="domain" description="HECT" evidence="8">
    <location>
        <begin position="447"/>
        <end position="721"/>
    </location>
</feature>
<dbReference type="InterPro" id="IPR000569">
    <property type="entry name" value="HECT_dom"/>
</dbReference>
<name>A0A4X2LKZ5_VOMUR</name>
<dbReference type="PANTHER" id="PTHR45700">
    <property type="entry name" value="UBIQUITIN-PROTEIN LIGASE E3C"/>
    <property type="match status" value="1"/>
</dbReference>
<dbReference type="Gene3D" id="3.30.2410.10">
    <property type="entry name" value="Hect, E3 ligase catalytic domain"/>
    <property type="match status" value="1"/>
</dbReference>
<protein>
    <recommendedName>
        <fullName evidence="3">HECT-type E3 ubiquitin transferase</fullName>
        <ecNumber evidence="3">2.3.2.26</ecNumber>
    </recommendedName>
</protein>
<evidence type="ECO:0000256" key="7">
    <source>
        <dbReference type="SAM" id="MobiDB-lite"/>
    </source>
</evidence>
<dbReference type="AlphaFoldDB" id="A0A4X2LKZ5"/>
<evidence type="ECO:0000256" key="3">
    <source>
        <dbReference type="ARBA" id="ARBA00012485"/>
    </source>
</evidence>
<dbReference type="InterPro" id="IPR035983">
    <property type="entry name" value="Hect_E3_ubiquitin_ligase"/>
</dbReference>
<feature type="active site" description="Glycyl thioester intermediate" evidence="6">
    <location>
        <position position="689"/>
    </location>
</feature>
<dbReference type="Proteomes" id="UP000314987">
    <property type="component" value="Unassembled WGS sequence"/>
</dbReference>
<gene>
    <name evidence="9" type="primary">HECTD2</name>
</gene>
<evidence type="ECO:0000313" key="10">
    <source>
        <dbReference type="Proteomes" id="UP000314987"/>
    </source>
</evidence>
<dbReference type="InterPro" id="IPR044611">
    <property type="entry name" value="E3A/B/C-like"/>
</dbReference>
<dbReference type="PROSITE" id="PS50237">
    <property type="entry name" value="HECT"/>
    <property type="match status" value="1"/>
</dbReference>
<reference evidence="9" key="2">
    <citation type="submission" date="2025-08" db="UniProtKB">
        <authorList>
            <consortium name="Ensembl"/>
        </authorList>
    </citation>
    <scope>IDENTIFICATION</scope>
</reference>
<keyword evidence="10" id="KW-1185">Reference proteome</keyword>
<proteinExistence type="predicted"/>
<dbReference type="Ensembl" id="ENSVURT00010027997.1">
    <property type="protein sequence ID" value="ENSVURP00010024598.1"/>
    <property type="gene ID" value="ENSVURG00010018846.1"/>
</dbReference>
<feature type="compositionally biased region" description="Basic and acidic residues" evidence="7">
    <location>
        <begin position="18"/>
        <end position="38"/>
    </location>
</feature>
<dbReference type="Gene3D" id="3.30.2160.10">
    <property type="entry name" value="Hect, E3 ligase catalytic domain"/>
    <property type="match status" value="1"/>
</dbReference>
<dbReference type="Gene3D" id="3.90.1750.10">
    <property type="entry name" value="Hect, E3 ligase catalytic domains"/>
    <property type="match status" value="1"/>
</dbReference>
<dbReference type="PANTHER" id="PTHR45700:SF9">
    <property type="entry name" value="HECT-TYPE E3 UBIQUITIN TRANSFERASE"/>
    <property type="match status" value="1"/>
</dbReference>
<dbReference type="GO" id="GO:0000209">
    <property type="term" value="P:protein polyubiquitination"/>
    <property type="evidence" value="ECO:0007669"/>
    <property type="project" value="InterPro"/>
</dbReference>
<evidence type="ECO:0000256" key="2">
    <source>
        <dbReference type="ARBA" id="ARBA00004906"/>
    </source>
</evidence>
<evidence type="ECO:0000256" key="5">
    <source>
        <dbReference type="ARBA" id="ARBA00022786"/>
    </source>
</evidence>
<reference evidence="9" key="3">
    <citation type="submission" date="2025-09" db="UniProtKB">
        <authorList>
            <consortium name="Ensembl"/>
        </authorList>
    </citation>
    <scope>IDENTIFICATION</scope>
</reference>
<reference evidence="10" key="1">
    <citation type="submission" date="2018-12" db="EMBL/GenBank/DDBJ databases">
        <authorList>
            <person name="Yazar S."/>
        </authorList>
    </citation>
    <scope>NUCLEOTIDE SEQUENCE [LARGE SCALE GENOMIC DNA]</scope>
</reference>
<keyword evidence="5 6" id="KW-0833">Ubl conjugation pathway</keyword>
<comment type="pathway">
    <text evidence="2">Protein modification; protein ubiquitination.</text>
</comment>
<comment type="catalytic activity">
    <reaction evidence="1">
        <text>S-ubiquitinyl-[E2 ubiquitin-conjugating enzyme]-L-cysteine + [acceptor protein]-L-lysine = [E2 ubiquitin-conjugating enzyme]-L-cysteine + N(6)-ubiquitinyl-[acceptor protein]-L-lysine.</text>
        <dbReference type="EC" id="2.3.2.26"/>
    </reaction>
</comment>
<feature type="compositionally biased region" description="Low complexity" evidence="7">
    <location>
        <begin position="39"/>
        <end position="58"/>
    </location>
</feature>
<dbReference type="FunFam" id="3.30.2410.10:FF:000009">
    <property type="entry name" value="Probable E3 ubiquitin-protein ligase HECTD2"/>
    <property type="match status" value="1"/>
</dbReference>
<dbReference type="GO" id="GO:0061630">
    <property type="term" value="F:ubiquitin protein ligase activity"/>
    <property type="evidence" value="ECO:0007669"/>
    <property type="project" value="UniProtKB-EC"/>
</dbReference>
<dbReference type="FunFam" id="3.90.1750.10:FF:000023">
    <property type="entry name" value="probable E3 ubiquitin-protein ligase HECTD2 isoform X2"/>
    <property type="match status" value="1"/>
</dbReference>
<evidence type="ECO:0000256" key="1">
    <source>
        <dbReference type="ARBA" id="ARBA00000885"/>
    </source>
</evidence>
<dbReference type="SMART" id="SM00119">
    <property type="entry name" value="HECTc"/>
    <property type="match status" value="1"/>
</dbReference>
<evidence type="ECO:0000256" key="4">
    <source>
        <dbReference type="ARBA" id="ARBA00022679"/>
    </source>
</evidence>
<evidence type="ECO:0000313" key="9">
    <source>
        <dbReference type="Ensembl" id="ENSVURP00010024598.1"/>
    </source>
</evidence>
<dbReference type="SUPFAM" id="SSF56204">
    <property type="entry name" value="Hect, E3 ligase catalytic domain"/>
    <property type="match status" value="1"/>
</dbReference>
<dbReference type="GeneTree" id="ENSGT00940000157750"/>
<accession>A0A4X2LKZ5</accession>
<evidence type="ECO:0000259" key="8">
    <source>
        <dbReference type="PROSITE" id="PS50237"/>
    </source>
</evidence>
<sequence>MNEDTRDPSPAAAAAAAAEEKDKKEEEEKGKAEEREKLPPVLTPSSSSGSSTAASGAVERGAKGQLSTFSSFISTASQKKEVAEKRSSPTQLVTPNIKNVRDLPPICLDVRQKQRLSIDSLSAEMKAPVPPEPALPIRTKTMKDFQEDVEKVKTSGEWKEVHDFYLTTFDSFLELSATFKKDANTPFNTLEDSGINAKFVNAVYDALLNTPQDIQKSVLKGIINSLLREWKGPRSKDDLRAYFILLQNPQFNNTSTYVIYAHLLRQIATLVEADHHFLVHWFKKLSQKRFKQLVDRLLQFISLRLFPAKPEEFPPMTKCSWWIPSAAKVLALLNAANDLAHLPVIPYTDFYNSTLDHIDLMEEYHTWQCFGNSRRFSFCQYPFVISIAAKKIIIQRDSEQQMISIARQSLVDKVSRRQRPDMNMLFLNMKVRRTHLVSDSLDELTRKRGDLKKKLKVTFVGEAGLDMGGLTKEWFLLLIRQIFHPDYGMFAYHKDSHCHWFSSFKCDNYSEFRLVGILMGLAVYNSITLDIRFPPCCYKKLLSPPIVPGDQNTPVGICSVTIDDLYQIMPELAHGLNELLSHDGNVEEDFYSTFQLLRPEEVEILVCGSPELDMHALQRNTQYDGYVKTDLTIRYFWDVVLGFPLDLQKKLLHFTTGSDRVPVGGMADLNFKISKHGTSTNWLPVAHTCFNQLCLPPYKNKKELKQKLIIGISNSEGFGLE</sequence>